<dbReference type="PROSITE" id="PS00061">
    <property type="entry name" value="ADH_SHORT"/>
    <property type="match status" value="1"/>
</dbReference>
<dbReference type="EMBL" id="JAPEVB010000005">
    <property type="protein sequence ID" value="KAJ4388030.1"/>
    <property type="molecule type" value="Genomic_DNA"/>
</dbReference>
<dbReference type="Pfam" id="PF00106">
    <property type="entry name" value="adh_short"/>
    <property type="match status" value="1"/>
</dbReference>
<dbReference type="InterPro" id="IPR002347">
    <property type="entry name" value="SDR_fam"/>
</dbReference>
<proteinExistence type="inferred from homology"/>
<evidence type="ECO:0000313" key="4">
    <source>
        <dbReference type="EMBL" id="KAJ4388030.1"/>
    </source>
</evidence>
<reference evidence="4" key="1">
    <citation type="submission" date="2022-10" db="EMBL/GenBank/DDBJ databases">
        <title>Tapping the CABI collections for fungal endophytes: first genome assemblies for Collariella, Neodidymelliopsis, Ascochyta clinopodiicola, Didymella pomorum, Didymosphaeria variabile, Neocosmospora piperis and Neocucurbitaria cava.</title>
        <authorList>
            <person name="Hill R."/>
        </authorList>
    </citation>
    <scope>NUCLEOTIDE SEQUENCE</scope>
    <source>
        <strain evidence="4">IMI 355082</strain>
    </source>
</reference>
<gene>
    <name evidence="4" type="ORF">N0V93_008635</name>
</gene>
<accession>A0A9W8YQE2</accession>
<organism evidence="4 5">
    <name type="scientific">Gnomoniopsis smithogilvyi</name>
    <dbReference type="NCBI Taxonomy" id="1191159"/>
    <lineage>
        <taxon>Eukaryota</taxon>
        <taxon>Fungi</taxon>
        <taxon>Dikarya</taxon>
        <taxon>Ascomycota</taxon>
        <taxon>Pezizomycotina</taxon>
        <taxon>Sordariomycetes</taxon>
        <taxon>Sordariomycetidae</taxon>
        <taxon>Diaporthales</taxon>
        <taxon>Gnomoniaceae</taxon>
        <taxon>Gnomoniopsis</taxon>
    </lineage>
</organism>
<evidence type="ECO:0000256" key="1">
    <source>
        <dbReference type="ARBA" id="ARBA00006484"/>
    </source>
</evidence>
<dbReference type="PRINTS" id="PR00081">
    <property type="entry name" value="GDHRDH"/>
</dbReference>
<sequence length="301" mass="31025">MLDAKSVFQVDGMVAVITGGGTGIGWMMAEALAINGASKIFLLGRREDTLIEAAGKYPNIMVPVTCDVTSKESLGLAVELVAKTTGYINLLVANSGIAGPAIGYKSALTISELRSHLLATPLDEFTQTFHVNVTGAWITMVSFLELLDAGNKHAISGQSGAFGSPVMAGSNKPGIQSQVVFTSSLAAFSRGYWTSPSYGGSKAAITQLMKQASTNLAPHGIRANAIAPGLFPSAMTLGILGSRNPEEEGPDSAVFIPCQKFGGATEMAGAILYLASQAGSFTNGNVLLCDGGRAGVIPATY</sequence>
<dbReference type="PANTHER" id="PTHR43618:SF18">
    <property type="entry name" value="SHORT CHAIN DEHYDROGENASE_REDUCTASE FAMILY (AFU_ORTHOLOGUE AFUA_5G12480)"/>
    <property type="match status" value="1"/>
</dbReference>
<comment type="caution">
    <text evidence="4">The sequence shown here is derived from an EMBL/GenBank/DDBJ whole genome shotgun (WGS) entry which is preliminary data.</text>
</comment>
<evidence type="ECO:0000256" key="3">
    <source>
        <dbReference type="ARBA" id="ARBA00023002"/>
    </source>
</evidence>
<comment type="similarity">
    <text evidence="1">Belongs to the short-chain dehydrogenases/reductases (SDR) family.</text>
</comment>
<dbReference type="InterPro" id="IPR052178">
    <property type="entry name" value="Sec_Metab_Biosynth_SDR"/>
</dbReference>
<evidence type="ECO:0000256" key="2">
    <source>
        <dbReference type="ARBA" id="ARBA00022857"/>
    </source>
</evidence>
<dbReference type="Gene3D" id="3.40.50.720">
    <property type="entry name" value="NAD(P)-binding Rossmann-like Domain"/>
    <property type="match status" value="1"/>
</dbReference>
<keyword evidence="3" id="KW-0560">Oxidoreductase</keyword>
<protein>
    <submittedName>
        <fullName evidence="4">Uncharacterized protein</fullName>
    </submittedName>
</protein>
<dbReference type="OrthoDB" id="2962696at2759"/>
<evidence type="ECO:0000313" key="5">
    <source>
        <dbReference type="Proteomes" id="UP001140453"/>
    </source>
</evidence>
<dbReference type="PANTHER" id="PTHR43618">
    <property type="entry name" value="7-ALPHA-HYDROXYSTEROID DEHYDROGENASE"/>
    <property type="match status" value="1"/>
</dbReference>
<keyword evidence="5" id="KW-1185">Reference proteome</keyword>
<name>A0A9W8YQE2_9PEZI</name>
<dbReference type="Proteomes" id="UP001140453">
    <property type="component" value="Unassembled WGS sequence"/>
</dbReference>
<keyword evidence="2" id="KW-0521">NADP</keyword>
<dbReference type="CDD" id="cd05233">
    <property type="entry name" value="SDR_c"/>
    <property type="match status" value="1"/>
</dbReference>
<dbReference type="AlphaFoldDB" id="A0A9W8YQE2"/>
<dbReference type="SUPFAM" id="SSF51735">
    <property type="entry name" value="NAD(P)-binding Rossmann-fold domains"/>
    <property type="match status" value="1"/>
</dbReference>
<dbReference type="InterPro" id="IPR020904">
    <property type="entry name" value="Sc_DH/Rdtase_CS"/>
</dbReference>
<dbReference type="GO" id="GO:0016491">
    <property type="term" value="F:oxidoreductase activity"/>
    <property type="evidence" value="ECO:0007669"/>
    <property type="project" value="UniProtKB-KW"/>
</dbReference>
<dbReference type="InterPro" id="IPR036291">
    <property type="entry name" value="NAD(P)-bd_dom_sf"/>
</dbReference>